<dbReference type="Proteomes" id="UP000006039">
    <property type="component" value="Unassembled WGS sequence"/>
</dbReference>
<dbReference type="HOGENOM" id="CLU_2606179_0_0_1"/>
<gene>
    <name evidence="2" type="primary">20350439</name>
    <name evidence="1" type="ORF">GGTG_09981</name>
</gene>
<dbReference type="EnsemblFungi" id="EJT73132">
    <property type="protein sequence ID" value="EJT73132"/>
    <property type="gene ID" value="GGTG_09981"/>
</dbReference>
<proteinExistence type="predicted"/>
<dbReference type="GeneID" id="20350439"/>
<dbReference type="RefSeq" id="XP_009226106.1">
    <property type="nucleotide sequence ID" value="XM_009227842.1"/>
</dbReference>
<organism evidence="1">
    <name type="scientific">Gaeumannomyces tritici (strain R3-111a-1)</name>
    <name type="common">Wheat and barley take-all root rot fungus</name>
    <name type="synonym">Gaeumannomyces graminis var. tritici</name>
    <dbReference type="NCBI Taxonomy" id="644352"/>
    <lineage>
        <taxon>Eukaryota</taxon>
        <taxon>Fungi</taxon>
        <taxon>Dikarya</taxon>
        <taxon>Ascomycota</taxon>
        <taxon>Pezizomycotina</taxon>
        <taxon>Sordariomycetes</taxon>
        <taxon>Sordariomycetidae</taxon>
        <taxon>Magnaporthales</taxon>
        <taxon>Magnaporthaceae</taxon>
        <taxon>Gaeumannomyces</taxon>
    </lineage>
</organism>
<dbReference type="AlphaFoldDB" id="J3P8Z7"/>
<dbReference type="VEuPathDB" id="FungiDB:GGTG_09981"/>
<evidence type="ECO:0000313" key="1">
    <source>
        <dbReference type="EMBL" id="EJT73132.1"/>
    </source>
</evidence>
<dbReference type="OrthoDB" id="4778860at2759"/>
<keyword evidence="3" id="KW-1185">Reference proteome</keyword>
<evidence type="ECO:0000313" key="2">
    <source>
        <dbReference type="EnsemblFungi" id="EJT73132"/>
    </source>
</evidence>
<accession>J3P8Z7</accession>
<reference evidence="2" key="5">
    <citation type="submission" date="2018-04" db="UniProtKB">
        <authorList>
            <consortium name="EnsemblFungi"/>
        </authorList>
    </citation>
    <scope>IDENTIFICATION</scope>
    <source>
        <strain evidence="2">R3-111a-1</strain>
    </source>
</reference>
<dbReference type="EMBL" id="GL385399">
    <property type="protein sequence ID" value="EJT73132.1"/>
    <property type="molecule type" value="Genomic_DNA"/>
</dbReference>
<reference evidence="3" key="1">
    <citation type="submission" date="2010-07" db="EMBL/GenBank/DDBJ databases">
        <title>The genome sequence of Gaeumannomyces graminis var. tritici strain R3-111a-1.</title>
        <authorList>
            <consortium name="The Broad Institute Genome Sequencing Platform"/>
            <person name="Ma L.-J."/>
            <person name="Dead R."/>
            <person name="Young S."/>
            <person name="Zeng Q."/>
            <person name="Koehrsen M."/>
            <person name="Alvarado L."/>
            <person name="Berlin A."/>
            <person name="Chapman S.B."/>
            <person name="Chen Z."/>
            <person name="Freedman E."/>
            <person name="Gellesch M."/>
            <person name="Goldberg J."/>
            <person name="Griggs A."/>
            <person name="Gujja S."/>
            <person name="Heilman E.R."/>
            <person name="Heiman D."/>
            <person name="Hepburn T."/>
            <person name="Howarth C."/>
            <person name="Jen D."/>
            <person name="Larson L."/>
            <person name="Mehta T."/>
            <person name="Neiman D."/>
            <person name="Pearson M."/>
            <person name="Roberts A."/>
            <person name="Saif S."/>
            <person name="Shea T."/>
            <person name="Shenoy N."/>
            <person name="Sisk P."/>
            <person name="Stolte C."/>
            <person name="Sykes S."/>
            <person name="Walk T."/>
            <person name="White J."/>
            <person name="Yandava C."/>
            <person name="Haas B."/>
            <person name="Nusbaum C."/>
            <person name="Birren B."/>
        </authorList>
    </citation>
    <scope>NUCLEOTIDE SEQUENCE [LARGE SCALE GENOMIC DNA]</scope>
    <source>
        <strain evidence="3">R3-111a-1</strain>
    </source>
</reference>
<protein>
    <submittedName>
        <fullName evidence="1 2">Uncharacterized protein</fullName>
    </submittedName>
</protein>
<sequence length="79" mass="9150">MEEMYQRGAENKITFAPEKTEMIHITRSRTGGNPDLQINGRTIQPITARRKYLHKTLVNPQAFKRFVADTDHSTLPPRE</sequence>
<reference evidence="2" key="4">
    <citation type="journal article" date="2015" name="G3 (Bethesda)">
        <title>Genome sequences of three phytopathogenic species of the Magnaporthaceae family of fungi.</title>
        <authorList>
            <person name="Okagaki L.H."/>
            <person name="Nunes C.C."/>
            <person name="Sailsbery J."/>
            <person name="Clay B."/>
            <person name="Brown D."/>
            <person name="John T."/>
            <person name="Oh Y."/>
            <person name="Young N."/>
            <person name="Fitzgerald M."/>
            <person name="Haas B.J."/>
            <person name="Zeng Q."/>
            <person name="Young S."/>
            <person name="Adiconis X."/>
            <person name="Fan L."/>
            <person name="Levin J.Z."/>
            <person name="Mitchell T.K."/>
            <person name="Okubara P.A."/>
            <person name="Farman M.L."/>
            <person name="Kohn L.M."/>
            <person name="Birren B."/>
            <person name="Ma L.-J."/>
            <person name="Dean R.A."/>
        </authorList>
    </citation>
    <scope>NUCLEOTIDE SEQUENCE</scope>
    <source>
        <strain evidence="2">R3-111a-1</strain>
    </source>
</reference>
<reference evidence="1" key="3">
    <citation type="submission" date="2010-09" db="EMBL/GenBank/DDBJ databases">
        <title>Annotation of Gaeumannomyces graminis var. tritici R3-111a-1.</title>
        <authorList>
            <consortium name="The Broad Institute Genome Sequencing Platform"/>
            <person name="Ma L.-J."/>
            <person name="Dead R."/>
            <person name="Young S.K."/>
            <person name="Zeng Q."/>
            <person name="Gargeya S."/>
            <person name="Fitzgerald M."/>
            <person name="Haas B."/>
            <person name="Abouelleil A."/>
            <person name="Alvarado L."/>
            <person name="Arachchi H.M."/>
            <person name="Berlin A."/>
            <person name="Brown A."/>
            <person name="Chapman S.B."/>
            <person name="Chen Z."/>
            <person name="Dunbar C."/>
            <person name="Freedman E."/>
            <person name="Gearin G."/>
            <person name="Gellesch M."/>
            <person name="Goldberg J."/>
            <person name="Griggs A."/>
            <person name="Gujja S."/>
            <person name="Heiman D."/>
            <person name="Howarth C."/>
            <person name="Larson L."/>
            <person name="Lui A."/>
            <person name="MacDonald P.J.P."/>
            <person name="Mehta T."/>
            <person name="Montmayeur A."/>
            <person name="Murphy C."/>
            <person name="Neiman D."/>
            <person name="Pearson M."/>
            <person name="Priest M."/>
            <person name="Roberts A."/>
            <person name="Saif S."/>
            <person name="Shea T."/>
            <person name="Shenoy N."/>
            <person name="Sisk P."/>
            <person name="Stolte C."/>
            <person name="Sykes S."/>
            <person name="Yandava C."/>
            <person name="Wortman J."/>
            <person name="Nusbaum C."/>
            <person name="Birren B."/>
        </authorList>
    </citation>
    <scope>NUCLEOTIDE SEQUENCE</scope>
    <source>
        <strain evidence="1">R3-111a-1</strain>
    </source>
</reference>
<evidence type="ECO:0000313" key="3">
    <source>
        <dbReference type="Proteomes" id="UP000006039"/>
    </source>
</evidence>
<reference evidence="1" key="2">
    <citation type="submission" date="2010-07" db="EMBL/GenBank/DDBJ databases">
        <authorList>
            <consortium name="The Broad Institute Genome Sequencing Platform"/>
            <consortium name="Broad Institute Genome Sequencing Center for Infectious Disease"/>
            <person name="Ma L.-J."/>
            <person name="Dead R."/>
            <person name="Young S."/>
            <person name="Zeng Q."/>
            <person name="Koehrsen M."/>
            <person name="Alvarado L."/>
            <person name="Berlin A."/>
            <person name="Chapman S.B."/>
            <person name="Chen Z."/>
            <person name="Freedman E."/>
            <person name="Gellesch M."/>
            <person name="Goldberg J."/>
            <person name="Griggs A."/>
            <person name="Gujja S."/>
            <person name="Heilman E.R."/>
            <person name="Heiman D."/>
            <person name="Hepburn T."/>
            <person name="Howarth C."/>
            <person name="Jen D."/>
            <person name="Larson L."/>
            <person name="Mehta T."/>
            <person name="Neiman D."/>
            <person name="Pearson M."/>
            <person name="Roberts A."/>
            <person name="Saif S."/>
            <person name="Shea T."/>
            <person name="Shenoy N."/>
            <person name="Sisk P."/>
            <person name="Stolte C."/>
            <person name="Sykes S."/>
            <person name="Walk T."/>
            <person name="White J."/>
            <person name="Yandava C."/>
            <person name="Haas B."/>
            <person name="Nusbaum C."/>
            <person name="Birren B."/>
        </authorList>
    </citation>
    <scope>NUCLEOTIDE SEQUENCE</scope>
    <source>
        <strain evidence="1">R3-111a-1</strain>
    </source>
</reference>
<name>J3P8Z7_GAET3</name>